<dbReference type="GO" id="GO:0046872">
    <property type="term" value="F:metal ion binding"/>
    <property type="evidence" value="ECO:0007669"/>
    <property type="project" value="UniProtKB-KW"/>
</dbReference>
<protein>
    <submittedName>
        <fullName evidence="8">Radical SAM protein</fullName>
    </submittedName>
</protein>
<evidence type="ECO:0000259" key="7">
    <source>
        <dbReference type="PROSITE" id="PS51918"/>
    </source>
</evidence>
<evidence type="ECO:0000256" key="5">
    <source>
        <dbReference type="ARBA" id="ARBA00023004"/>
    </source>
</evidence>
<dbReference type="SFLD" id="SFLDS00029">
    <property type="entry name" value="Radical_SAM"/>
    <property type="match status" value="1"/>
</dbReference>
<dbReference type="Pfam" id="PF04055">
    <property type="entry name" value="Radical_SAM"/>
    <property type="match status" value="1"/>
</dbReference>
<dbReference type="InterPro" id="IPR007197">
    <property type="entry name" value="rSAM"/>
</dbReference>
<dbReference type="PROSITE" id="PS51918">
    <property type="entry name" value="RADICAL_SAM"/>
    <property type="match status" value="1"/>
</dbReference>
<proteinExistence type="predicted"/>
<comment type="cofactor">
    <cofactor evidence="1">
        <name>[4Fe-4S] cluster</name>
        <dbReference type="ChEBI" id="CHEBI:49883"/>
    </cofactor>
</comment>
<accession>A0A6I3SL88</accession>
<comment type="caution">
    <text evidence="8">The sequence shown here is derived from an EMBL/GenBank/DDBJ whole genome shotgun (WGS) entry which is preliminary data.</text>
</comment>
<name>A0A6I3SL88_HELMO</name>
<keyword evidence="6" id="KW-0411">Iron-sulfur</keyword>
<evidence type="ECO:0000313" key="8">
    <source>
        <dbReference type="EMBL" id="MTV49670.1"/>
    </source>
</evidence>
<dbReference type="GO" id="GO:0051539">
    <property type="term" value="F:4 iron, 4 sulfur cluster binding"/>
    <property type="evidence" value="ECO:0007669"/>
    <property type="project" value="UniProtKB-KW"/>
</dbReference>
<dbReference type="Proteomes" id="UP000430670">
    <property type="component" value="Unassembled WGS sequence"/>
</dbReference>
<dbReference type="InterPro" id="IPR013785">
    <property type="entry name" value="Aldolase_TIM"/>
</dbReference>
<keyword evidence="4" id="KW-0479">Metal-binding</keyword>
<feature type="domain" description="Radical SAM core" evidence="7">
    <location>
        <begin position="69"/>
        <end position="307"/>
    </location>
</feature>
<keyword evidence="3" id="KW-0949">S-adenosyl-L-methionine</keyword>
<gene>
    <name evidence="8" type="ORF">GJ688_11860</name>
</gene>
<reference evidence="8 9" key="1">
    <citation type="submission" date="2019-11" db="EMBL/GenBank/DDBJ databases">
        <title>Whole-genome sequence of a the green, strictly anaerobic photosynthetic bacterium Heliobacillus mobilis DSM 6151.</title>
        <authorList>
            <person name="Kyndt J.A."/>
            <person name="Meyer T.E."/>
        </authorList>
    </citation>
    <scope>NUCLEOTIDE SEQUENCE [LARGE SCALE GENOMIC DNA]</scope>
    <source>
        <strain evidence="8 9">DSM 6151</strain>
    </source>
</reference>
<dbReference type="PANTHER" id="PTHR43787">
    <property type="entry name" value="FEMO COFACTOR BIOSYNTHESIS PROTEIN NIFB-RELATED"/>
    <property type="match status" value="1"/>
</dbReference>
<dbReference type="SFLD" id="SFLDG01067">
    <property type="entry name" value="SPASM/twitch_domain_containing"/>
    <property type="match status" value="1"/>
</dbReference>
<dbReference type="InterPro" id="IPR058240">
    <property type="entry name" value="rSAM_sf"/>
</dbReference>
<organism evidence="8 9">
    <name type="scientific">Heliobacterium mobile</name>
    <name type="common">Heliobacillus mobilis</name>
    <dbReference type="NCBI Taxonomy" id="28064"/>
    <lineage>
        <taxon>Bacteria</taxon>
        <taxon>Bacillati</taxon>
        <taxon>Bacillota</taxon>
        <taxon>Clostridia</taxon>
        <taxon>Eubacteriales</taxon>
        <taxon>Heliobacteriaceae</taxon>
        <taxon>Heliobacterium</taxon>
    </lineage>
</organism>
<keyword evidence="9" id="KW-1185">Reference proteome</keyword>
<evidence type="ECO:0000256" key="6">
    <source>
        <dbReference type="ARBA" id="ARBA00023014"/>
    </source>
</evidence>
<dbReference type="Gene3D" id="3.20.20.70">
    <property type="entry name" value="Aldolase class I"/>
    <property type="match status" value="1"/>
</dbReference>
<dbReference type="PANTHER" id="PTHR43787:SF3">
    <property type="entry name" value="ARYLSULFATASE REGULATORY PROTEIN"/>
    <property type="match status" value="1"/>
</dbReference>
<evidence type="ECO:0000256" key="2">
    <source>
        <dbReference type="ARBA" id="ARBA00022485"/>
    </source>
</evidence>
<dbReference type="CDD" id="cd01335">
    <property type="entry name" value="Radical_SAM"/>
    <property type="match status" value="1"/>
</dbReference>
<keyword evidence="5" id="KW-0408">Iron</keyword>
<evidence type="ECO:0000256" key="1">
    <source>
        <dbReference type="ARBA" id="ARBA00001966"/>
    </source>
</evidence>
<evidence type="ECO:0000256" key="4">
    <source>
        <dbReference type="ARBA" id="ARBA00022723"/>
    </source>
</evidence>
<dbReference type="GO" id="GO:0003824">
    <property type="term" value="F:catalytic activity"/>
    <property type="evidence" value="ECO:0007669"/>
    <property type="project" value="InterPro"/>
</dbReference>
<evidence type="ECO:0000313" key="9">
    <source>
        <dbReference type="Proteomes" id="UP000430670"/>
    </source>
</evidence>
<keyword evidence="2" id="KW-0004">4Fe-4S</keyword>
<evidence type="ECO:0000256" key="3">
    <source>
        <dbReference type="ARBA" id="ARBA00022691"/>
    </source>
</evidence>
<dbReference type="EMBL" id="WNKU01000013">
    <property type="protein sequence ID" value="MTV49670.1"/>
    <property type="molecule type" value="Genomic_DNA"/>
</dbReference>
<dbReference type="AlphaFoldDB" id="A0A6I3SL88"/>
<dbReference type="SUPFAM" id="SSF102114">
    <property type="entry name" value="Radical SAM enzymes"/>
    <property type="match status" value="1"/>
</dbReference>
<sequence>MRPALSHRPAVESNLNGGFFVQKQAKGAEETKAEEIKSREWNQEKRWNPFNSYKLLSQVYRWEGIKRGRDIPQPALITIDPSNVCNLNCAWCNAEVVRKERGGMLSEKALLAIADFLPRWGEKNPFISPGVEAVCIAGGGEPLLNPATPAFIDRLAQHKIHIGLVSNGTRVNHCIDALSQCDWVGASIDAGSAATFNKLKGLPDNTPLFDTIITNLSNLIDYSKRHNSTLGSRNPAYGVSYKYLLYKENIGEIYQAAKLAKEIGCKNIHIRPAGTTWDKIGTDEEIRFNKEDIQTFNEQIEQALSLDDNSFNVYGVTHKFDSQFNPSNCFERCHAIFMTAAIMPPIGKDAPKDAFTLGLCCDRRGDQKLELARNLEDVEQINKLWGNDAHWKIFDSIDVEKECPRCTYQPHNQIYENVILKDSMTHRFI</sequence>